<dbReference type="OrthoDB" id="3190266at2"/>
<protein>
    <submittedName>
        <fullName evidence="3">PucR-like helix-turn-helix protein</fullName>
    </submittedName>
</protein>
<proteinExistence type="predicted"/>
<sequence>MAPVTSDATRPPWSLVPAETAALLRRHQQELAIEIIGEVEAQVPEFGRLDAVDRRAAMVEAVRGGVAEFAGLLGAPAARRPQHLIDRFAAAGAEEARAGRALDRFQAALRAGARAVLRWLSVQSERLRLPRSAYRAFAEAVFAALDEFAAAAAEGHRRELGRQGEDRRRNRARLLSLLTMDPPLTPEALADVAAQADWTLPRTMAAVVFTPREVDANPAFPGLPSDVLVDAPDHRGAAPWGIVPDPDRPGGLPFLAEPPERWIAVVGPTVAAEEGAISLRWARQTLGLLERGIIARPTVRGPISWADHLPSLVLFQNEELHRMMAARRLTPLLKLRPREAERLGGTLLACLQHGFHVKNTAQALQVHPQTVRYRMNQLEALFGDDLHAVDRRLELEMALHAWLATLAAGSRTVGR</sequence>
<dbReference type="AlphaFoldDB" id="A0A3D9SSS7"/>
<dbReference type="PANTHER" id="PTHR33744:SF1">
    <property type="entry name" value="DNA-BINDING TRANSCRIPTIONAL ACTIVATOR ADER"/>
    <property type="match status" value="1"/>
</dbReference>
<dbReference type="InterPro" id="IPR058663">
    <property type="entry name" value="PucR-like_N"/>
</dbReference>
<dbReference type="InterPro" id="IPR025736">
    <property type="entry name" value="PucR_C-HTH_dom"/>
</dbReference>
<reference evidence="3 4" key="1">
    <citation type="submission" date="2018-08" db="EMBL/GenBank/DDBJ databases">
        <title>Sequencing the genomes of 1000 actinobacteria strains.</title>
        <authorList>
            <person name="Klenk H.-P."/>
        </authorList>
    </citation>
    <scope>NUCLEOTIDE SEQUENCE [LARGE SCALE GENOMIC DNA]</scope>
    <source>
        <strain evidence="3 4">DSM 43927</strain>
    </source>
</reference>
<accession>A0A3D9SSS7</accession>
<dbReference type="RefSeq" id="WP_116022603.1">
    <property type="nucleotide sequence ID" value="NZ_QTTT01000001.1"/>
</dbReference>
<feature type="domain" description="PucR-like N-terminal" evidence="2">
    <location>
        <begin position="13"/>
        <end position="178"/>
    </location>
</feature>
<evidence type="ECO:0000259" key="2">
    <source>
        <dbReference type="Pfam" id="PF25906"/>
    </source>
</evidence>
<dbReference type="Pfam" id="PF13556">
    <property type="entry name" value="HTH_30"/>
    <property type="match status" value="1"/>
</dbReference>
<feature type="domain" description="PucR C-terminal helix-turn-helix" evidence="1">
    <location>
        <begin position="346"/>
        <end position="401"/>
    </location>
</feature>
<dbReference type="PANTHER" id="PTHR33744">
    <property type="entry name" value="CARBOHYDRATE DIACID REGULATOR"/>
    <property type="match status" value="1"/>
</dbReference>
<name>A0A3D9SSS7_9ACTN</name>
<dbReference type="Pfam" id="PF25906">
    <property type="entry name" value="PucR-like_N"/>
    <property type="match status" value="1"/>
</dbReference>
<dbReference type="Proteomes" id="UP000256661">
    <property type="component" value="Unassembled WGS sequence"/>
</dbReference>
<gene>
    <name evidence="3" type="ORF">DFJ69_2509</name>
</gene>
<evidence type="ECO:0000313" key="3">
    <source>
        <dbReference type="EMBL" id="REE97053.1"/>
    </source>
</evidence>
<dbReference type="Gene3D" id="1.10.10.2840">
    <property type="entry name" value="PucR C-terminal helix-turn-helix domain"/>
    <property type="match status" value="1"/>
</dbReference>
<dbReference type="InterPro" id="IPR051448">
    <property type="entry name" value="CdaR-like_regulators"/>
</dbReference>
<comment type="caution">
    <text evidence="3">The sequence shown here is derived from an EMBL/GenBank/DDBJ whole genome shotgun (WGS) entry which is preliminary data.</text>
</comment>
<organism evidence="3 4">
    <name type="scientific">Thermomonospora umbrina</name>
    <dbReference type="NCBI Taxonomy" id="111806"/>
    <lineage>
        <taxon>Bacteria</taxon>
        <taxon>Bacillati</taxon>
        <taxon>Actinomycetota</taxon>
        <taxon>Actinomycetes</taxon>
        <taxon>Streptosporangiales</taxon>
        <taxon>Thermomonosporaceae</taxon>
        <taxon>Thermomonospora</taxon>
    </lineage>
</organism>
<dbReference type="InterPro" id="IPR042070">
    <property type="entry name" value="PucR_C-HTH_sf"/>
</dbReference>
<evidence type="ECO:0000313" key="4">
    <source>
        <dbReference type="Proteomes" id="UP000256661"/>
    </source>
</evidence>
<evidence type="ECO:0000259" key="1">
    <source>
        <dbReference type="Pfam" id="PF13556"/>
    </source>
</evidence>
<dbReference type="EMBL" id="QTTT01000001">
    <property type="protein sequence ID" value="REE97053.1"/>
    <property type="molecule type" value="Genomic_DNA"/>
</dbReference>
<keyword evidence="4" id="KW-1185">Reference proteome</keyword>